<reference evidence="3" key="1">
    <citation type="journal article" date="2019" name="Int. J. Syst. Evol. Microbiol.">
        <title>The Global Catalogue of Microorganisms (GCM) 10K type strain sequencing project: providing services to taxonomists for standard genome sequencing and annotation.</title>
        <authorList>
            <consortium name="The Broad Institute Genomics Platform"/>
            <consortium name="The Broad Institute Genome Sequencing Center for Infectious Disease"/>
            <person name="Wu L."/>
            <person name="Ma J."/>
        </authorList>
    </citation>
    <scope>NUCLEOTIDE SEQUENCE [LARGE SCALE GENOMIC DNA]</scope>
    <source>
        <strain evidence="3">KCTC 23098</strain>
    </source>
</reference>
<proteinExistence type="predicted"/>
<accession>A0ABW6BAR9</accession>
<feature type="domain" description="Suppressor of fused-like" evidence="1">
    <location>
        <begin position="43"/>
        <end position="186"/>
    </location>
</feature>
<dbReference type="InterPro" id="IPR020941">
    <property type="entry name" value="SUFU-like_domain"/>
</dbReference>
<dbReference type="EMBL" id="JBHUPA010000039">
    <property type="protein sequence ID" value="MFD2965735.1"/>
    <property type="molecule type" value="Genomic_DNA"/>
</dbReference>
<name>A0ABW6BAR9_9SPHI</name>
<dbReference type="Pfam" id="PF05076">
    <property type="entry name" value="SUFU"/>
    <property type="match status" value="1"/>
</dbReference>
<comment type="caution">
    <text evidence="2">The sequence shown here is derived from an EMBL/GenBank/DDBJ whole genome shotgun (WGS) entry which is preliminary data.</text>
</comment>
<keyword evidence="3" id="KW-1185">Reference proteome</keyword>
<evidence type="ECO:0000313" key="2">
    <source>
        <dbReference type="EMBL" id="MFD2965735.1"/>
    </source>
</evidence>
<evidence type="ECO:0000259" key="1">
    <source>
        <dbReference type="Pfam" id="PF05076"/>
    </source>
</evidence>
<dbReference type="RefSeq" id="WP_377613635.1">
    <property type="nucleotide sequence ID" value="NZ_JBHUPA010000039.1"/>
</dbReference>
<sequence>MDYSISDYKKQIIQHYASVWGDGFSMQTWAKGPASDLGEDFCILEFAPTKSRKMWTYATCCMSNRKNETQIEMHLFSSTKDESLVELLTAIAHYHNFGKQLGLWHTVNFGRPWKNGSNCCYGLISLPYLDGPDLETLNSKEFKPVKFYWLIPVTENEVDFKKRYGIERLEESFEGNNFNYLDPLRKSVV</sequence>
<gene>
    <name evidence="2" type="ORF">ACFS6J_28295</name>
</gene>
<protein>
    <submittedName>
        <fullName evidence="2">Suppressor of fused domain protein</fullName>
    </submittedName>
</protein>
<organism evidence="2 3">
    <name type="scientific">Olivibacter jilunii</name>
    <dbReference type="NCBI Taxonomy" id="985016"/>
    <lineage>
        <taxon>Bacteria</taxon>
        <taxon>Pseudomonadati</taxon>
        <taxon>Bacteroidota</taxon>
        <taxon>Sphingobacteriia</taxon>
        <taxon>Sphingobacteriales</taxon>
        <taxon>Sphingobacteriaceae</taxon>
        <taxon>Olivibacter</taxon>
    </lineage>
</organism>
<dbReference type="Proteomes" id="UP001597560">
    <property type="component" value="Unassembled WGS sequence"/>
</dbReference>
<evidence type="ECO:0000313" key="3">
    <source>
        <dbReference type="Proteomes" id="UP001597560"/>
    </source>
</evidence>